<dbReference type="EMBL" id="CP012173">
    <property type="protein sequence ID" value="AKV76461.1"/>
    <property type="molecule type" value="Genomic_DNA"/>
</dbReference>
<evidence type="ECO:0000313" key="3">
    <source>
        <dbReference type="EMBL" id="AKV76461.1"/>
    </source>
</evidence>
<dbReference type="EMBL" id="CP012172">
    <property type="protein sequence ID" value="AKV74222.1"/>
    <property type="molecule type" value="Genomic_DNA"/>
</dbReference>
<dbReference type="RefSeq" id="WP_012021143.1">
    <property type="nucleotide sequence ID" value="NZ_AP019770.1"/>
</dbReference>
<protein>
    <submittedName>
        <fullName evidence="1">Uncharacterized protein</fullName>
    </submittedName>
</protein>
<evidence type="ECO:0000313" key="4">
    <source>
        <dbReference type="EMBL" id="AKV78713.1"/>
    </source>
</evidence>
<dbReference type="PATRIC" id="fig|43687.5.peg.1298"/>
<dbReference type="EMBL" id="CP012174">
    <property type="protein sequence ID" value="AKV78713.1"/>
    <property type="molecule type" value="Genomic_DNA"/>
</dbReference>
<evidence type="ECO:0000313" key="6">
    <source>
        <dbReference type="EMBL" id="AKV83199.1"/>
    </source>
</evidence>
<evidence type="ECO:0000313" key="5">
    <source>
        <dbReference type="EMBL" id="AKV80958.1"/>
    </source>
</evidence>
<dbReference type="GeneID" id="91755687"/>
<dbReference type="EMBL" id="CP012176">
    <property type="protein sequence ID" value="AKV83199.1"/>
    <property type="molecule type" value="Genomic_DNA"/>
</dbReference>
<evidence type="ECO:0000313" key="11">
    <source>
        <dbReference type="Proteomes" id="UP000062475"/>
    </source>
</evidence>
<dbReference type="Proteomes" id="UP000029084">
    <property type="component" value="Chromosome"/>
</dbReference>
<dbReference type="Proteomes" id="UP000062398">
    <property type="component" value="Chromosome"/>
</dbReference>
<accession>A0A088E6G5</accession>
<dbReference type="EMBL" id="CP008822">
    <property type="protein sequence ID" value="AIM27342.1"/>
    <property type="molecule type" value="Genomic_DNA"/>
</dbReference>
<reference evidence="9 10" key="2">
    <citation type="journal article" date="2015" name="Genome Announc.">
        <title>Complete Genome Sequences of Evolved Arsenate-Resistant Metallosphaera sedula Strains.</title>
        <authorList>
            <person name="Ai C."/>
            <person name="McCarthy S."/>
            <person name="Schackwitz W."/>
            <person name="Martin J."/>
            <person name="Lipzen A."/>
            <person name="Blum P."/>
        </authorList>
    </citation>
    <scope>NUCLEOTIDE SEQUENCE [LARGE SCALE GENOMIC DNA]</scope>
    <source>
        <strain evidence="4 10">ARS120-1</strain>
        <strain evidence="5 9">ARS120-2</strain>
        <strain evidence="2 12">ARS50-1</strain>
        <strain evidence="3 11">ARS50-2</strain>
    </source>
</reference>
<dbReference type="Proteomes" id="UP000062475">
    <property type="component" value="Chromosome"/>
</dbReference>
<reference evidence="6 8" key="3">
    <citation type="submission" date="2015-07" db="EMBL/GenBank/DDBJ databases">
        <title>Physiological, transcriptional responses and genome re-sequencing of acid resistant extremely thermoacidophilic Metallosphaera sedula SARC-M1.</title>
        <authorList>
            <person name="Ai C."/>
            <person name="McCarthy S."/>
            <person name="Eckrich V."/>
            <person name="Rudrappa D."/>
            <person name="Qiu G."/>
            <person name="Blum P."/>
        </authorList>
    </citation>
    <scope>NUCLEOTIDE SEQUENCE [LARGE SCALE GENOMIC DNA]</scope>
    <source>
        <strain evidence="6 8">SARC-M1</strain>
    </source>
</reference>
<dbReference type="OrthoDB" id="34644at2157"/>
<dbReference type="Proteomes" id="UP000068832">
    <property type="component" value="Chromosome"/>
</dbReference>
<dbReference type="Proteomes" id="UP000056255">
    <property type="component" value="Chromosome"/>
</dbReference>
<evidence type="ECO:0000313" key="9">
    <source>
        <dbReference type="Proteomes" id="UP000061362"/>
    </source>
</evidence>
<evidence type="ECO:0000313" key="7">
    <source>
        <dbReference type="Proteomes" id="UP000029084"/>
    </source>
</evidence>
<dbReference type="Proteomes" id="UP000061362">
    <property type="component" value="Chromosome"/>
</dbReference>
<organism evidence="1 7">
    <name type="scientific">Metallosphaera sedula</name>
    <dbReference type="NCBI Taxonomy" id="43687"/>
    <lineage>
        <taxon>Archaea</taxon>
        <taxon>Thermoproteota</taxon>
        <taxon>Thermoprotei</taxon>
        <taxon>Sulfolobales</taxon>
        <taxon>Sulfolobaceae</taxon>
        <taxon>Metallosphaera</taxon>
    </lineage>
</organism>
<evidence type="ECO:0000313" key="8">
    <source>
        <dbReference type="Proteomes" id="UP000056255"/>
    </source>
</evidence>
<dbReference type="AlphaFoldDB" id="A0A088E6G5"/>
<dbReference type="EMBL" id="CP012175">
    <property type="protein sequence ID" value="AKV80958.1"/>
    <property type="molecule type" value="Genomic_DNA"/>
</dbReference>
<sequence length="142" mass="15219" precursor="true">MRKGLSEVVAAFLSLVVTLSLMGIFLAYNSQYILPSSNIVQTPSVHLLSVLWTYNNGGTGCVYVENYGSTPITIAYAVVGNNPTPLPVTICYYPSNGTTPAPYNSNTLLPGYIYILKVTGLGGGNTQVTFFETDGSFFEVSL</sequence>
<evidence type="ECO:0000313" key="2">
    <source>
        <dbReference type="EMBL" id="AKV74222.1"/>
    </source>
</evidence>
<gene>
    <name evidence="1" type="ORF">HA72_1195</name>
    <name evidence="2" type="ORF">MsedA_1213</name>
    <name evidence="3" type="ORF">MsedB_1215</name>
    <name evidence="4" type="ORF">MsedC_1213</name>
    <name evidence="5" type="ORF">MsedD_1214</name>
    <name evidence="6" type="ORF">MsedE_1217</name>
</gene>
<reference evidence="1 7" key="1">
    <citation type="journal article" date="2014" name="J. Bacteriol.">
        <title>Role of an Archaeal PitA Transporter in the Copper and Arsenic Resistance of Metallosphaera sedula, an Extreme Thermoacidophile.</title>
        <authorList>
            <person name="McCarthy S."/>
            <person name="Ai C."/>
            <person name="Wheaton G."/>
            <person name="Tevatia R."/>
            <person name="Eckrich V."/>
            <person name="Kelly R."/>
            <person name="Blum P."/>
        </authorList>
    </citation>
    <scope>NUCLEOTIDE SEQUENCE [LARGE SCALE GENOMIC DNA]</scope>
    <source>
        <strain evidence="1 7">CuR1</strain>
    </source>
</reference>
<evidence type="ECO:0000313" key="12">
    <source>
        <dbReference type="Proteomes" id="UP000068832"/>
    </source>
</evidence>
<evidence type="ECO:0000313" key="10">
    <source>
        <dbReference type="Proteomes" id="UP000062398"/>
    </source>
</evidence>
<evidence type="ECO:0000313" key="1">
    <source>
        <dbReference type="EMBL" id="AIM27342.1"/>
    </source>
</evidence>
<proteinExistence type="predicted"/>
<name>A0A088E6G5_9CREN</name>